<evidence type="ECO:0000313" key="2">
    <source>
        <dbReference type="Proteomes" id="UP000450457"/>
    </source>
</evidence>
<dbReference type="SUPFAM" id="SSF53756">
    <property type="entry name" value="UDP-Glycosyltransferase/glycogen phosphorylase"/>
    <property type="match status" value="1"/>
</dbReference>
<evidence type="ECO:0000313" key="1">
    <source>
        <dbReference type="EMBL" id="MYL69825.1"/>
    </source>
</evidence>
<dbReference type="GeneID" id="78005968"/>
<evidence type="ECO:0008006" key="3">
    <source>
        <dbReference type="Google" id="ProtNLM"/>
    </source>
</evidence>
<sequence length="354" mass="41412">MSYNLIQYNDIKSKKISHEFKTENNTLLFIEGSPLTTHVKIFLYIIKKGKPNSVIYRYLNDYPSLFKTFLRAISEIMSVFLIKVFNINLIWICHNVDKESKENYPIITKFRRGLFARVSRKILVTDKLLIKTASKQFPKHANKIDYITFGPNLPNTQKKSNDDITLNIKNFIARIREESSEKTLVGLCVSSPNEKNLSYEEAIDLLTNTSESNYKIVLIFVGEISESMRERDEEKYKLLENHPDVFLVNKKIPLNEEELAPYIDFYWRVYSDQSVPFTVYNAATLRKPVLTKNIGFLGQMVHEYSLGYTIFDYNDLNELYASLTEWNDDNAKIFLKRNNWGKSAKRLNGILRNF</sequence>
<accession>A0A845F821</accession>
<organism evidence="1 2">
    <name type="scientific">Halobacillus litoralis</name>
    <dbReference type="NCBI Taxonomy" id="45668"/>
    <lineage>
        <taxon>Bacteria</taxon>
        <taxon>Bacillati</taxon>
        <taxon>Bacillota</taxon>
        <taxon>Bacilli</taxon>
        <taxon>Bacillales</taxon>
        <taxon>Bacillaceae</taxon>
        <taxon>Halobacillus</taxon>
    </lineage>
</organism>
<protein>
    <recommendedName>
        <fullName evidence="3">Glycosyl transferase family 1 domain-containing protein</fullName>
    </recommendedName>
</protein>
<proteinExistence type="predicted"/>
<dbReference type="Proteomes" id="UP000450457">
    <property type="component" value="Unassembled WGS sequence"/>
</dbReference>
<reference evidence="1 2" key="1">
    <citation type="submission" date="2019-11" db="EMBL/GenBank/DDBJ databases">
        <title>Genome sequences of 17 halophilic strains isolated from different environments.</title>
        <authorList>
            <person name="Furrow R.E."/>
        </authorList>
    </citation>
    <scope>NUCLEOTIDE SEQUENCE [LARGE SCALE GENOMIC DNA]</scope>
    <source>
        <strain evidence="1 2">SL-4</strain>
    </source>
</reference>
<gene>
    <name evidence="1" type="ORF">GLW00_03125</name>
</gene>
<dbReference type="Gene3D" id="3.40.50.2000">
    <property type="entry name" value="Glycogen Phosphorylase B"/>
    <property type="match status" value="1"/>
</dbReference>
<dbReference type="EMBL" id="WMFA01000001">
    <property type="protein sequence ID" value="MYL69825.1"/>
    <property type="molecule type" value="Genomic_DNA"/>
</dbReference>
<dbReference type="RefSeq" id="WP_160911128.1">
    <property type="nucleotide sequence ID" value="NZ_WMFA01000001.1"/>
</dbReference>
<dbReference type="AlphaFoldDB" id="A0A845F821"/>
<comment type="caution">
    <text evidence="1">The sequence shown here is derived from an EMBL/GenBank/DDBJ whole genome shotgun (WGS) entry which is preliminary data.</text>
</comment>
<dbReference type="OrthoDB" id="9816564at2"/>
<name>A0A845F821_9BACI</name>